<dbReference type="Gene3D" id="1.20.120.910">
    <property type="entry name" value="DksA, coiled-coil domain"/>
    <property type="match status" value="1"/>
</dbReference>
<dbReference type="InterPro" id="IPR037187">
    <property type="entry name" value="DnaK_N"/>
</dbReference>
<keyword evidence="5" id="KW-0175">Coiled coil</keyword>
<dbReference type="InterPro" id="IPR020458">
    <property type="entry name" value="Znf_DskA_TraR_CS"/>
</dbReference>
<organism evidence="8 9">
    <name type="scientific">Nocardiopsis sediminis</name>
    <dbReference type="NCBI Taxonomy" id="1778267"/>
    <lineage>
        <taxon>Bacteria</taxon>
        <taxon>Bacillati</taxon>
        <taxon>Actinomycetota</taxon>
        <taxon>Actinomycetes</taxon>
        <taxon>Streptosporangiales</taxon>
        <taxon>Nocardiopsidaceae</taxon>
        <taxon>Nocardiopsis</taxon>
    </lineage>
</organism>
<evidence type="ECO:0000259" key="7">
    <source>
        <dbReference type="Pfam" id="PF01258"/>
    </source>
</evidence>
<evidence type="ECO:0000256" key="6">
    <source>
        <dbReference type="SAM" id="MobiDB-lite"/>
    </source>
</evidence>
<evidence type="ECO:0000256" key="1">
    <source>
        <dbReference type="ARBA" id="ARBA00022723"/>
    </source>
</evidence>
<evidence type="ECO:0000256" key="5">
    <source>
        <dbReference type="SAM" id="Coils"/>
    </source>
</evidence>
<dbReference type="Pfam" id="PF01258">
    <property type="entry name" value="zf-dskA_traR"/>
    <property type="match status" value="1"/>
</dbReference>
<sequence length="154" mass="16410">MASTTAAATGGGARGKTAVQGVKAADLPVRKGEDPWSEAELAEVRAGLEEQVGRLRAEIAMAESELAERLSDSVEGAGDDPTDSGAKAYQREHDLALAYNTRDLLAQSERAIKRMDAGTYGVCESCGQAIGKARVQAFPRATLCVQCKQREERR</sequence>
<gene>
    <name evidence="8" type="ORF">ACFOVU_22070</name>
</gene>
<evidence type="ECO:0000256" key="4">
    <source>
        <dbReference type="PROSITE-ProRule" id="PRU00510"/>
    </source>
</evidence>
<keyword evidence="9" id="KW-1185">Reference proteome</keyword>
<evidence type="ECO:0000256" key="2">
    <source>
        <dbReference type="ARBA" id="ARBA00022771"/>
    </source>
</evidence>
<dbReference type="SUPFAM" id="SSF109635">
    <property type="entry name" value="DnaK suppressor protein DksA, alpha-hairpin domain"/>
    <property type="match status" value="1"/>
</dbReference>
<dbReference type="InterPro" id="IPR000962">
    <property type="entry name" value="Znf_DskA_TraR"/>
</dbReference>
<feature type="domain" description="Zinc finger DksA/TraR C4-type" evidence="7">
    <location>
        <begin position="118"/>
        <end position="153"/>
    </location>
</feature>
<comment type="caution">
    <text evidence="8">The sequence shown here is derived from an EMBL/GenBank/DDBJ whole genome shotgun (WGS) entry which is preliminary data.</text>
</comment>
<evidence type="ECO:0000313" key="9">
    <source>
        <dbReference type="Proteomes" id="UP001595847"/>
    </source>
</evidence>
<feature type="zinc finger region" description="dksA C4-type" evidence="4">
    <location>
        <begin position="123"/>
        <end position="147"/>
    </location>
</feature>
<dbReference type="Proteomes" id="UP001595847">
    <property type="component" value="Unassembled WGS sequence"/>
</dbReference>
<feature type="region of interest" description="Disordered" evidence="6">
    <location>
        <begin position="67"/>
        <end position="86"/>
    </location>
</feature>
<protein>
    <submittedName>
        <fullName evidence="8">TraR/DksA family transcriptional regulator</fullName>
    </submittedName>
</protein>
<evidence type="ECO:0000256" key="3">
    <source>
        <dbReference type="ARBA" id="ARBA00022833"/>
    </source>
</evidence>
<dbReference type="EMBL" id="JBHSBH010000014">
    <property type="protein sequence ID" value="MFC3998628.1"/>
    <property type="molecule type" value="Genomic_DNA"/>
</dbReference>
<reference evidence="9" key="1">
    <citation type="journal article" date="2019" name="Int. J. Syst. Evol. Microbiol.">
        <title>The Global Catalogue of Microorganisms (GCM) 10K type strain sequencing project: providing services to taxonomists for standard genome sequencing and annotation.</title>
        <authorList>
            <consortium name="The Broad Institute Genomics Platform"/>
            <consortium name="The Broad Institute Genome Sequencing Center for Infectious Disease"/>
            <person name="Wu L."/>
            <person name="Ma J."/>
        </authorList>
    </citation>
    <scope>NUCLEOTIDE SEQUENCE [LARGE SCALE GENOMIC DNA]</scope>
    <source>
        <strain evidence="9">TBRC 1826</strain>
    </source>
</reference>
<dbReference type="PANTHER" id="PTHR33823:SF2">
    <property type="entry name" value="RNA POLYMERASE-BINDING TRANSCRIPTION FACTOR DKSA"/>
    <property type="match status" value="1"/>
</dbReference>
<feature type="region of interest" description="Disordered" evidence="6">
    <location>
        <begin position="1"/>
        <end position="22"/>
    </location>
</feature>
<dbReference type="SUPFAM" id="SSF57716">
    <property type="entry name" value="Glucocorticoid receptor-like (DNA-binding domain)"/>
    <property type="match status" value="1"/>
</dbReference>
<name>A0ABV8FVW2_9ACTN</name>
<proteinExistence type="predicted"/>
<keyword evidence="2" id="KW-0863">Zinc-finger</keyword>
<accession>A0ABV8FVW2</accession>
<dbReference type="PROSITE" id="PS01102">
    <property type="entry name" value="ZF_DKSA_1"/>
    <property type="match status" value="1"/>
</dbReference>
<dbReference type="RefSeq" id="WP_378536623.1">
    <property type="nucleotide sequence ID" value="NZ_JBHSBH010000014.1"/>
</dbReference>
<evidence type="ECO:0000313" key="8">
    <source>
        <dbReference type="EMBL" id="MFC3998628.1"/>
    </source>
</evidence>
<keyword evidence="3" id="KW-0862">Zinc</keyword>
<keyword evidence="1" id="KW-0479">Metal-binding</keyword>
<feature type="coiled-coil region" evidence="5">
    <location>
        <begin position="38"/>
        <end position="65"/>
    </location>
</feature>
<dbReference type="PROSITE" id="PS51128">
    <property type="entry name" value="ZF_DKSA_2"/>
    <property type="match status" value="1"/>
</dbReference>
<dbReference type="PANTHER" id="PTHR33823">
    <property type="entry name" value="RNA POLYMERASE-BINDING TRANSCRIPTION FACTOR DKSA-RELATED"/>
    <property type="match status" value="1"/>
</dbReference>